<reference evidence="2" key="1">
    <citation type="journal article" name="BMC Genomics">
        <title>Long-read sequencing and de novo genome assembly of marine medaka (Oryzias melastigma).</title>
        <authorList>
            <person name="Liang P."/>
            <person name="Saqib H.S.A."/>
            <person name="Ni X."/>
            <person name="Shen Y."/>
        </authorList>
    </citation>
    <scope>NUCLEOTIDE SEQUENCE</scope>
    <source>
        <strain evidence="2">Bigg-433</strain>
    </source>
</reference>
<evidence type="ECO:0000256" key="1">
    <source>
        <dbReference type="SAM" id="MobiDB-lite"/>
    </source>
</evidence>
<evidence type="ECO:0000313" key="3">
    <source>
        <dbReference type="Proteomes" id="UP000646548"/>
    </source>
</evidence>
<gene>
    <name evidence="2" type="ORF">FQA47_005428</name>
</gene>
<sequence>MSGETDVSVTAVTFDLFLRGDVELRQTCSLSSIFGGFWFRAAQFHRDEEINPPQRRKSKPSLPTVARERRLHPPTRRVRATSSAGLSLGVDGETINEAVAKVAFSKPLPHPGETAPPLKPAPTGKHHSGIQYYALRSLRELYATSAAIYRCRSDFQHTHTPDL</sequence>
<proteinExistence type="predicted"/>
<name>A0A834BU37_ORYME</name>
<dbReference type="EMBL" id="WKFB01001085">
    <property type="protein sequence ID" value="KAF6715478.1"/>
    <property type="molecule type" value="Genomic_DNA"/>
</dbReference>
<protein>
    <submittedName>
        <fullName evidence="2">Uncharacterized protein</fullName>
    </submittedName>
</protein>
<comment type="caution">
    <text evidence="2">The sequence shown here is derived from an EMBL/GenBank/DDBJ whole genome shotgun (WGS) entry which is preliminary data.</text>
</comment>
<evidence type="ECO:0000313" key="2">
    <source>
        <dbReference type="EMBL" id="KAF6715478.1"/>
    </source>
</evidence>
<feature type="region of interest" description="Disordered" evidence="1">
    <location>
        <begin position="106"/>
        <end position="125"/>
    </location>
</feature>
<feature type="region of interest" description="Disordered" evidence="1">
    <location>
        <begin position="49"/>
        <end position="84"/>
    </location>
</feature>
<accession>A0A834BU37</accession>
<feature type="compositionally biased region" description="Basic residues" evidence="1">
    <location>
        <begin position="69"/>
        <end position="79"/>
    </location>
</feature>
<dbReference type="Proteomes" id="UP000646548">
    <property type="component" value="Unassembled WGS sequence"/>
</dbReference>
<dbReference type="AlphaFoldDB" id="A0A834BU37"/>
<organism evidence="2 3">
    <name type="scientific">Oryzias melastigma</name>
    <name type="common">Marine medaka</name>
    <dbReference type="NCBI Taxonomy" id="30732"/>
    <lineage>
        <taxon>Eukaryota</taxon>
        <taxon>Metazoa</taxon>
        <taxon>Chordata</taxon>
        <taxon>Craniata</taxon>
        <taxon>Vertebrata</taxon>
        <taxon>Euteleostomi</taxon>
        <taxon>Actinopterygii</taxon>
        <taxon>Neopterygii</taxon>
        <taxon>Teleostei</taxon>
        <taxon>Neoteleostei</taxon>
        <taxon>Acanthomorphata</taxon>
        <taxon>Ovalentaria</taxon>
        <taxon>Atherinomorphae</taxon>
        <taxon>Beloniformes</taxon>
        <taxon>Adrianichthyidae</taxon>
        <taxon>Oryziinae</taxon>
        <taxon>Oryzias</taxon>
    </lineage>
</organism>